<evidence type="ECO:0000313" key="2">
    <source>
        <dbReference type="EMBL" id="TNJ26712.1"/>
    </source>
</evidence>
<protein>
    <submittedName>
        <fullName evidence="2">BolA-like protein</fullName>
    </submittedName>
</protein>
<dbReference type="EMBL" id="VDLU01000004">
    <property type="protein sequence ID" value="TNJ26712.1"/>
    <property type="molecule type" value="Genomic_DNA"/>
</dbReference>
<sequence length="95" mass="10449">MAPSAPAPMEAHAAVLRLVRERISQAFPRATRLEIVDSTPAQTIAANGGAYLTLTLQDQAFAGRSPMERVRMVSPYVEDLLARNRIHAISYDLED</sequence>
<dbReference type="VEuPathDB" id="GiardiaDB:GMRT_fx005"/>
<dbReference type="InterPro" id="IPR002634">
    <property type="entry name" value="BolA"/>
</dbReference>
<dbReference type="AlphaFoldDB" id="A0A4Z1SM19"/>
<dbReference type="SUPFAM" id="SSF82657">
    <property type="entry name" value="BolA-like"/>
    <property type="match status" value="1"/>
</dbReference>
<organism evidence="2 3">
    <name type="scientific">Giardia muris</name>
    <dbReference type="NCBI Taxonomy" id="5742"/>
    <lineage>
        <taxon>Eukaryota</taxon>
        <taxon>Metamonada</taxon>
        <taxon>Diplomonadida</taxon>
        <taxon>Hexamitidae</taxon>
        <taxon>Giardiinae</taxon>
        <taxon>Giardia</taxon>
    </lineage>
</organism>
<proteinExistence type="inferred from homology"/>
<accession>A0A4Z1SM19</accession>
<reference evidence="2 3" key="1">
    <citation type="submission" date="2019-05" db="EMBL/GenBank/DDBJ databases">
        <title>The compact genome of Giardia muris reveals important steps in the evolution of intestinal protozoan parasites.</title>
        <authorList>
            <person name="Xu F."/>
            <person name="Jimenez-Gonzalez A."/>
            <person name="Einarsson E."/>
            <person name="Astvaldsson A."/>
            <person name="Peirasmaki D."/>
            <person name="Eckmann L."/>
            <person name="Andersson J.O."/>
            <person name="Svard S.G."/>
            <person name="Jerlstrom-Hultqvist J."/>
        </authorList>
    </citation>
    <scope>NUCLEOTIDE SEQUENCE [LARGE SCALE GENOMIC DNA]</scope>
    <source>
        <strain evidence="2 3">Roberts-Thomson</strain>
    </source>
</reference>
<dbReference type="InterPro" id="IPR036065">
    <property type="entry name" value="BolA-like_sf"/>
</dbReference>
<name>A0A4Z1SM19_GIAMU</name>
<evidence type="ECO:0000256" key="1">
    <source>
        <dbReference type="RuleBase" id="RU003860"/>
    </source>
</evidence>
<dbReference type="Pfam" id="PF01722">
    <property type="entry name" value="BolA"/>
    <property type="match status" value="1"/>
</dbReference>
<dbReference type="OrthoDB" id="203381at2759"/>
<comment type="caution">
    <text evidence="2">The sequence shown here is derived from an EMBL/GenBank/DDBJ whole genome shotgun (WGS) entry which is preliminary data.</text>
</comment>
<dbReference type="Proteomes" id="UP000315496">
    <property type="component" value="Chromosome 4"/>
</dbReference>
<gene>
    <name evidence="2" type="ORF">GMRT_fx005</name>
</gene>
<comment type="similarity">
    <text evidence="1">Belongs to the BolA/IbaG family.</text>
</comment>
<dbReference type="Gene3D" id="3.30.300.90">
    <property type="entry name" value="BolA-like"/>
    <property type="match status" value="1"/>
</dbReference>
<keyword evidence="3" id="KW-1185">Reference proteome</keyword>
<evidence type="ECO:0000313" key="3">
    <source>
        <dbReference type="Proteomes" id="UP000315496"/>
    </source>
</evidence>